<evidence type="ECO:0000313" key="1">
    <source>
        <dbReference type="EMBL" id="KAE8962945.1"/>
    </source>
</evidence>
<accession>A0A6A3H1M8</accession>
<dbReference type="EMBL" id="QXFW01005163">
    <property type="protein sequence ID" value="KAE8962945.1"/>
    <property type="molecule type" value="Genomic_DNA"/>
</dbReference>
<name>A0A6A3H1M8_9STRA</name>
<reference evidence="1 2" key="1">
    <citation type="submission" date="2018-09" db="EMBL/GenBank/DDBJ databases">
        <title>Genomic investigation of the strawberry pathogen Phytophthora fragariae indicates pathogenicity is determined by transcriptional variation in three key races.</title>
        <authorList>
            <person name="Adams T.M."/>
            <person name="Armitage A.D."/>
            <person name="Sobczyk M.K."/>
            <person name="Bates H.J."/>
            <person name="Dunwell J.M."/>
            <person name="Nellist C.F."/>
            <person name="Harrison R.J."/>
        </authorList>
    </citation>
    <scope>NUCLEOTIDE SEQUENCE [LARGE SCALE GENOMIC DNA]</scope>
    <source>
        <strain evidence="1 2">SCRP245</strain>
    </source>
</reference>
<evidence type="ECO:0000313" key="2">
    <source>
        <dbReference type="Proteomes" id="UP000460718"/>
    </source>
</evidence>
<organism evidence="1 2">
    <name type="scientific">Phytophthora fragariae</name>
    <dbReference type="NCBI Taxonomy" id="53985"/>
    <lineage>
        <taxon>Eukaryota</taxon>
        <taxon>Sar</taxon>
        <taxon>Stramenopiles</taxon>
        <taxon>Oomycota</taxon>
        <taxon>Peronosporomycetes</taxon>
        <taxon>Peronosporales</taxon>
        <taxon>Peronosporaceae</taxon>
        <taxon>Phytophthora</taxon>
    </lineage>
</organism>
<comment type="caution">
    <text evidence="1">The sequence shown here is derived from an EMBL/GenBank/DDBJ whole genome shotgun (WGS) entry which is preliminary data.</text>
</comment>
<protein>
    <submittedName>
        <fullName evidence="1">Uncharacterized protein</fullName>
    </submittedName>
</protein>
<proteinExistence type="predicted"/>
<dbReference type="AlphaFoldDB" id="A0A6A3H1M8"/>
<gene>
    <name evidence="1" type="ORF">PF011_g29205</name>
</gene>
<sequence length="48" mass="5029">MLCQISHVTSAPALLMTLTLLFRVRCRKLRAVAGSVATRSTPGSGVSA</sequence>
<dbReference type="Proteomes" id="UP000460718">
    <property type="component" value="Unassembled WGS sequence"/>
</dbReference>